<dbReference type="Proteomes" id="UP000886998">
    <property type="component" value="Unassembled WGS sequence"/>
</dbReference>
<proteinExistence type="predicted"/>
<gene>
    <name evidence="1" type="ORF">TNIN_283391</name>
</gene>
<reference evidence="1" key="1">
    <citation type="submission" date="2020-08" db="EMBL/GenBank/DDBJ databases">
        <title>Multicomponent nature underlies the extraordinary mechanical properties of spider dragline silk.</title>
        <authorList>
            <person name="Kono N."/>
            <person name="Nakamura H."/>
            <person name="Mori M."/>
            <person name="Yoshida Y."/>
            <person name="Ohtoshi R."/>
            <person name="Malay A.D."/>
            <person name="Moran D.A.P."/>
            <person name="Tomita M."/>
            <person name="Numata K."/>
            <person name="Arakawa K."/>
        </authorList>
    </citation>
    <scope>NUCLEOTIDE SEQUENCE</scope>
</reference>
<organism evidence="1 2">
    <name type="scientific">Trichonephila inaurata madagascariensis</name>
    <dbReference type="NCBI Taxonomy" id="2747483"/>
    <lineage>
        <taxon>Eukaryota</taxon>
        <taxon>Metazoa</taxon>
        <taxon>Ecdysozoa</taxon>
        <taxon>Arthropoda</taxon>
        <taxon>Chelicerata</taxon>
        <taxon>Arachnida</taxon>
        <taxon>Araneae</taxon>
        <taxon>Araneomorphae</taxon>
        <taxon>Entelegynae</taxon>
        <taxon>Araneoidea</taxon>
        <taxon>Nephilidae</taxon>
        <taxon>Trichonephila</taxon>
        <taxon>Trichonephila inaurata</taxon>
    </lineage>
</organism>
<dbReference type="AlphaFoldDB" id="A0A8X7C7A2"/>
<comment type="caution">
    <text evidence="1">The sequence shown here is derived from an EMBL/GenBank/DDBJ whole genome shotgun (WGS) entry which is preliminary data.</text>
</comment>
<name>A0A8X7C7A2_9ARAC</name>
<evidence type="ECO:0000313" key="1">
    <source>
        <dbReference type="EMBL" id="GFY60226.1"/>
    </source>
</evidence>
<protein>
    <submittedName>
        <fullName evidence="1">Uncharacterized protein</fullName>
    </submittedName>
</protein>
<accession>A0A8X7C7A2</accession>
<evidence type="ECO:0000313" key="2">
    <source>
        <dbReference type="Proteomes" id="UP000886998"/>
    </source>
</evidence>
<sequence>MTVHALKLLKKKIIRSDVPLAKENRVRNGQLGNIKKGQKGVSEAVDDGYSFHGDMITSPVISMSGSVFDVTFHFIPSSVKGGTGKRNLFFRGTQFIVYFGSFDGDLTDFTTGRSDLR</sequence>
<dbReference type="EMBL" id="BMAV01013048">
    <property type="protein sequence ID" value="GFY60226.1"/>
    <property type="molecule type" value="Genomic_DNA"/>
</dbReference>
<keyword evidence="2" id="KW-1185">Reference proteome</keyword>